<evidence type="ECO:0000256" key="2">
    <source>
        <dbReference type="ARBA" id="ARBA00022729"/>
    </source>
</evidence>
<proteinExistence type="predicted"/>
<dbReference type="Pfam" id="PF18962">
    <property type="entry name" value="Por_Secre_tail"/>
    <property type="match status" value="1"/>
</dbReference>
<name>A0ABU9L494_9FLAO</name>
<dbReference type="RefSeq" id="WP_342161369.1">
    <property type="nucleotide sequence ID" value="NZ_JBCDNA010000003.1"/>
</dbReference>
<dbReference type="EMBL" id="JBCDNA010000003">
    <property type="protein sequence ID" value="MEL4457209.1"/>
    <property type="molecule type" value="Genomic_DNA"/>
</dbReference>
<keyword evidence="4" id="KW-0720">Serine protease</keyword>
<comment type="caution">
    <text evidence="7">The sequence shown here is derived from an EMBL/GenBank/DDBJ whole genome shotgun (WGS) entry which is preliminary data.</text>
</comment>
<feature type="domain" description="Secretion system C-terminal sorting" evidence="6">
    <location>
        <begin position="1542"/>
        <end position="1614"/>
    </location>
</feature>
<dbReference type="InterPro" id="IPR034075">
    <property type="entry name" value="Glr3161-like_dom"/>
</dbReference>
<dbReference type="PROSITE" id="PS00138">
    <property type="entry name" value="SUBTILASE_SER"/>
    <property type="match status" value="1"/>
</dbReference>
<evidence type="ECO:0000256" key="1">
    <source>
        <dbReference type="ARBA" id="ARBA00022670"/>
    </source>
</evidence>
<dbReference type="InterPro" id="IPR000209">
    <property type="entry name" value="Peptidase_S8/S53_dom"/>
</dbReference>
<evidence type="ECO:0000313" key="7">
    <source>
        <dbReference type="EMBL" id="MEL4457209.1"/>
    </source>
</evidence>
<organism evidence="7 8">
    <name type="scientific">Lutimonas vermicola</name>
    <dbReference type="NCBI Taxonomy" id="414288"/>
    <lineage>
        <taxon>Bacteria</taxon>
        <taxon>Pseudomonadati</taxon>
        <taxon>Bacteroidota</taxon>
        <taxon>Flavobacteriia</taxon>
        <taxon>Flavobacteriales</taxon>
        <taxon>Flavobacteriaceae</taxon>
        <taxon>Lutimonas</taxon>
    </lineage>
</organism>
<evidence type="ECO:0000256" key="4">
    <source>
        <dbReference type="ARBA" id="ARBA00022825"/>
    </source>
</evidence>
<keyword evidence="8" id="KW-1185">Reference proteome</keyword>
<evidence type="ECO:0000313" key="8">
    <source>
        <dbReference type="Proteomes" id="UP001474120"/>
    </source>
</evidence>
<protein>
    <submittedName>
        <fullName evidence="7">S8 family serine peptidase</fullName>
    </submittedName>
</protein>
<feature type="domain" description="Peptidase S8/S53" evidence="5">
    <location>
        <begin position="583"/>
        <end position="729"/>
    </location>
</feature>
<accession>A0ABU9L494</accession>
<dbReference type="Pfam" id="PF00082">
    <property type="entry name" value="Peptidase_S8"/>
    <property type="match status" value="1"/>
</dbReference>
<dbReference type="Gene3D" id="3.40.50.200">
    <property type="entry name" value="Peptidase S8/S53 domain"/>
    <property type="match status" value="1"/>
</dbReference>
<dbReference type="NCBIfam" id="TIGR04183">
    <property type="entry name" value="Por_Secre_tail"/>
    <property type="match status" value="1"/>
</dbReference>
<dbReference type="CDD" id="cd05562">
    <property type="entry name" value="Peptidases_S53_like"/>
    <property type="match status" value="1"/>
</dbReference>
<evidence type="ECO:0000259" key="5">
    <source>
        <dbReference type="Pfam" id="PF00082"/>
    </source>
</evidence>
<dbReference type="SUPFAM" id="SSF52743">
    <property type="entry name" value="Subtilisin-like"/>
    <property type="match status" value="1"/>
</dbReference>
<dbReference type="Proteomes" id="UP001474120">
    <property type="component" value="Unassembled WGS sequence"/>
</dbReference>
<dbReference type="InterPro" id="IPR023828">
    <property type="entry name" value="Peptidase_S8_Ser-AS"/>
</dbReference>
<dbReference type="InterPro" id="IPR026444">
    <property type="entry name" value="Secre_tail"/>
</dbReference>
<keyword evidence="1" id="KW-0645">Protease</keyword>
<sequence>MTNYYSLLKSRAISCGSMFSNYPLALLNKNWIFTFLLLSCFTFSGYAQKDKDIKPVLYCVKDLGNGLYQASFSYENPTNKEVVIDENGSIIKSNNGKKVAKGLNKFKPGAHDKVFTKEFGPNDYVEWTINSNGNSHTVTANANSAKKCEPDDGFIFPVIGNGKSFDIIGQELTSLCEGIAGEAPSPFIFQLDNDGKVLVEIIPTEGEFDTVIDLLVDGITPNCSTIPSPFSIDKKDFLLYNDDPNTTLKDDLAGLTAIDVFMAKNVLCYLNDYSCVINFARPVYPAFNNSGLALSQGDAAQTSDMVRESFRMINSEGEIVPVDGAGIKVGVMSNSYDKQPATEQLSKASVDVQINGDLPGTGNKYGYTTVVDVKKESSNDNESDEGRAMLHILHDVAPGAELAFHTATASPREFENGFNSLATDCDIIVDDITFITEPFFGTGRISKAIQTFVGNPGKFHFTSAGNFANKGYDSRFNASLTAPLTNFTFSESETKAHVFGINPDGSEDYLQKISVEPGTYLIALQWKEGVASQVNSEGALQDLDIYIVDDFGRLLVGNNRVNDEGDPTEVIVFRATGTGTANILITSANGATNVPFRYIAFRTMSDDFQPDGLKFDQYFGNGASTVSGHAMTPESITVGAVDFNEAENPVAEVFSSFGGPLSDGSYNEIDLAAPDRGNTNVGSIGSDLEGDGYPNFIGTSASAPHAAGAVALLMSALPNWYPDGLDYVTGSSKNNLLSDESFKVLQLFKETASLSGANDPLLGSGLINANKAFKRIAAQTARINYLTILPNPDGSDPDPGAKPVTVSIIGEFFPDTPIVKFDGEPIVIVEIIENEDGTTEIKAEVPEFTGNPDLVVYTEPLNDGLAGGGDSNPKKLLPDGTIALNIIANDVAIEYGQEIIYGYTVEGLPVDENGELVSFESLWDDPSEVPLVQFTPQVTELTYLDVNNYAITPTFESPLTDEQKARFKIKFINGELAVSKKDLTIVPDDETYTYGQPINIKLNYVFNTEGLADELDFYQLIENKHQLDFYSSETVSAGNSYLLFNEFRALINEFRALINDYNIEAFLEGTSWLTTEKTIENEFRALINGVGVIGLDRDHFTNYLDSPEGGINNEFRPLINEFRALINTADLFYGVVYLENEFRPLINEFRPLINEFRPLINDGSPEPQTNNTSFSIVHVEDGPTDDEPERELSDLYSSNLITGIDVYEESHYIFPGTVLNEIEANFNINYASGRLTIEPAVLSVMTDNFNISYGETLTVENLVQHTVFDGWVYEEDIWTVFPDDEVPYEFVKDDVTYQLSELNVLEPGNYEIKIKDLKNYNVQYTENHGFLTIIPATLHVAITPDNLTITQGDIPQFSTSITGYANEDGENDVFPDGIHYYYIGMDKDNFEIHDTSVPGSYIVKIKDPASENYQIVYDSENLVFINSIDAIRKIRTYADCVSYDPDHESGLDYKVIYRYENDNSDAVYVLTGPDNKLTGGSFAGELPILFMPGSGTFEIRFDGNQLTWSLTTNGSTNNSSVSSLNNDGTGECDAKIDNSYEIYPNPLMDPYLLTIKQNTPEEAQIYVLNLYGIMVTEALSFDGINLEMNIDLSSELIHPGMYFIKISSASGTKTYTILKE</sequence>
<keyword evidence="2" id="KW-0732">Signal</keyword>
<reference evidence="7 8" key="1">
    <citation type="submission" date="2024-04" db="EMBL/GenBank/DDBJ databases">
        <title>whole genome sequencing of Lutimonas vermicola strain IMCC1616.</title>
        <authorList>
            <person name="Bae S.S."/>
        </authorList>
    </citation>
    <scope>NUCLEOTIDE SEQUENCE [LARGE SCALE GENOMIC DNA]</scope>
    <source>
        <strain evidence="7 8">IMCC1616</strain>
    </source>
</reference>
<evidence type="ECO:0000256" key="3">
    <source>
        <dbReference type="ARBA" id="ARBA00022801"/>
    </source>
</evidence>
<evidence type="ECO:0000259" key="6">
    <source>
        <dbReference type="Pfam" id="PF18962"/>
    </source>
</evidence>
<dbReference type="InterPro" id="IPR036852">
    <property type="entry name" value="Peptidase_S8/S53_dom_sf"/>
</dbReference>
<keyword evidence="3" id="KW-0378">Hydrolase</keyword>
<gene>
    <name evidence="7" type="ORF">AABB81_14975</name>
</gene>